<proteinExistence type="predicted"/>
<accession>A0A7C0U410</accession>
<evidence type="ECO:0000313" key="1">
    <source>
        <dbReference type="EMBL" id="HDD45279.1"/>
    </source>
</evidence>
<organism evidence="1">
    <name type="scientific">Desulfofervidus auxilii</name>
    <dbReference type="NCBI Taxonomy" id="1621989"/>
    <lineage>
        <taxon>Bacteria</taxon>
        <taxon>Pseudomonadati</taxon>
        <taxon>Thermodesulfobacteriota</taxon>
        <taxon>Candidatus Desulfofervidia</taxon>
        <taxon>Candidatus Desulfofervidales</taxon>
        <taxon>Candidatus Desulfofervidaceae</taxon>
        <taxon>Candidatus Desulfofervidus</taxon>
    </lineage>
</organism>
<name>A0A7C0U410_DESA2</name>
<sequence>MRNYKQTVINNKSEAEVKLALGDWLNALGFQVFDEKRNKNRPQWGVFEVKNVDHKKKPDLVVCGNLKAAKTLKQGAYVAIEIKPGYKHHDILDGFDAILEYFSDYLWGAEYQIEGKPIEIAAFVFATFFSKDGFLFKEEGKFNPRGIVKGPWDAYPMTFTISRLLWRQKDNLVKRFQLLSGIPKVERRLKGKLNPARAIPEIGILVCHPTAKQGVLLMLSKNPYHWRFESR</sequence>
<dbReference type="Proteomes" id="UP000886289">
    <property type="component" value="Unassembled WGS sequence"/>
</dbReference>
<comment type="caution">
    <text evidence="1">The sequence shown here is derived from an EMBL/GenBank/DDBJ whole genome shotgun (WGS) entry which is preliminary data.</text>
</comment>
<dbReference type="EMBL" id="DRBS01000389">
    <property type="protein sequence ID" value="HDD45279.1"/>
    <property type="molecule type" value="Genomic_DNA"/>
</dbReference>
<dbReference type="AlphaFoldDB" id="A0A7C0U410"/>
<protein>
    <submittedName>
        <fullName evidence="1">Uncharacterized protein</fullName>
    </submittedName>
</protein>
<reference evidence="1" key="1">
    <citation type="journal article" date="2020" name="mSystems">
        <title>Genome- and Community-Level Interaction Insights into Carbon Utilization and Element Cycling Functions of Hydrothermarchaeota in Hydrothermal Sediment.</title>
        <authorList>
            <person name="Zhou Z."/>
            <person name="Liu Y."/>
            <person name="Xu W."/>
            <person name="Pan J."/>
            <person name="Luo Z.H."/>
            <person name="Li M."/>
        </authorList>
    </citation>
    <scope>NUCLEOTIDE SEQUENCE [LARGE SCALE GENOMIC DNA]</scope>
    <source>
        <strain evidence="1">HyVt-233</strain>
    </source>
</reference>
<gene>
    <name evidence="1" type="ORF">ENG63_10550</name>
</gene>